<organism evidence="2">
    <name type="scientific">Anopheles braziliensis</name>
    <dbReference type="NCBI Taxonomy" id="58242"/>
    <lineage>
        <taxon>Eukaryota</taxon>
        <taxon>Metazoa</taxon>
        <taxon>Ecdysozoa</taxon>
        <taxon>Arthropoda</taxon>
        <taxon>Hexapoda</taxon>
        <taxon>Insecta</taxon>
        <taxon>Pterygota</taxon>
        <taxon>Neoptera</taxon>
        <taxon>Endopterygota</taxon>
        <taxon>Diptera</taxon>
        <taxon>Nematocera</taxon>
        <taxon>Culicoidea</taxon>
        <taxon>Culicidae</taxon>
        <taxon>Anophelinae</taxon>
        <taxon>Anopheles</taxon>
    </lineage>
</organism>
<evidence type="ECO:0000256" key="1">
    <source>
        <dbReference type="SAM" id="SignalP"/>
    </source>
</evidence>
<keyword evidence="1" id="KW-0732">Signal</keyword>
<reference evidence="2" key="1">
    <citation type="submission" date="2018-01" db="EMBL/GenBank/DDBJ databases">
        <title>An insight into the sialome of Amazonian anophelines.</title>
        <authorList>
            <person name="Ribeiro J.M."/>
            <person name="Scarpassa V."/>
            <person name="Calvo E."/>
        </authorList>
    </citation>
    <scope>NUCLEOTIDE SEQUENCE</scope>
    <source>
        <tissue evidence="2">Salivary glands</tissue>
    </source>
</reference>
<feature type="signal peptide" evidence="1">
    <location>
        <begin position="1"/>
        <end position="18"/>
    </location>
</feature>
<accession>A0A2M3ZR63</accession>
<dbReference type="AlphaFoldDB" id="A0A2M3ZR63"/>
<evidence type="ECO:0000313" key="2">
    <source>
        <dbReference type="EMBL" id="MBW31046.1"/>
    </source>
</evidence>
<dbReference type="EMBL" id="GGFM01010295">
    <property type="protein sequence ID" value="MBW31046.1"/>
    <property type="molecule type" value="Transcribed_RNA"/>
</dbReference>
<name>A0A2M3ZR63_9DIPT</name>
<protein>
    <submittedName>
        <fullName evidence="2">Putative secreted peptide</fullName>
    </submittedName>
</protein>
<feature type="chain" id="PRO_5014843932" evidence="1">
    <location>
        <begin position="19"/>
        <end position="106"/>
    </location>
</feature>
<proteinExistence type="predicted"/>
<sequence length="106" mass="11723">MVILLVAQAGLLVRLVRQQHVTSCPTVDLSLPHNTPNWFAIDRSVAGTFVFDFFVASPNAHTHTRRYAGLTGVCPLIHGIFLPVAVQRSSDRSCSPRSDCFLSLFR</sequence>